<reference evidence="3" key="2">
    <citation type="submission" date="2022-01" db="EMBL/GenBank/DDBJ databases">
        <title>Collection of gut derived symbiotic bacterial strains cultured from healthy donors.</title>
        <authorList>
            <person name="Lin H."/>
            <person name="Kohout C."/>
            <person name="Waligurski E."/>
            <person name="Pamer E.G."/>
        </authorList>
    </citation>
    <scope>NUCLEOTIDE SEQUENCE</scope>
    <source>
        <strain evidence="3">DFI.5.49</strain>
    </source>
</reference>
<dbReference type="Proteomes" id="UP000095706">
    <property type="component" value="Unassembled WGS sequence"/>
</dbReference>
<dbReference type="EMBL" id="CYYV01000010">
    <property type="protein sequence ID" value="CUO51715.1"/>
    <property type="molecule type" value="Genomic_DNA"/>
</dbReference>
<keyword evidence="1" id="KW-1133">Transmembrane helix</keyword>
<dbReference type="EMBL" id="JAKNFS010000004">
    <property type="protein sequence ID" value="MCG4764623.1"/>
    <property type="molecule type" value="Genomic_DNA"/>
</dbReference>
<feature type="transmembrane region" description="Helical" evidence="1">
    <location>
        <begin position="79"/>
        <end position="103"/>
    </location>
</feature>
<protein>
    <submittedName>
        <fullName evidence="3">Stage V sporulation protein AB</fullName>
    </submittedName>
</protein>
<name>A0A174FUE7_9FIRM</name>
<evidence type="ECO:0000313" key="4">
    <source>
        <dbReference type="Proteomes" id="UP000095706"/>
    </source>
</evidence>
<evidence type="ECO:0000256" key="1">
    <source>
        <dbReference type="SAM" id="Phobius"/>
    </source>
</evidence>
<dbReference type="AlphaFoldDB" id="A0A174FUE7"/>
<feature type="transmembrane region" description="Helical" evidence="1">
    <location>
        <begin position="49"/>
        <end position="73"/>
    </location>
</feature>
<dbReference type="Pfam" id="PF13782">
    <property type="entry name" value="SpoVAB"/>
    <property type="match status" value="1"/>
</dbReference>
<keyword evidence="1" id="KW-0472">Membrane</keyword>
<accession>A0A174FUE7</accession>
<reference evidence="2 4" key="1">
    <citation type="submission" date="2015-09" db="EMBL/GenBank/DDBJ databases">
        <authorList>
            <consortium name="Pathogen Informatics"/>
        </authorList>
    </citation>
    <scope>NUCLEOTIDE SEQUENCE [LARGE SCALE GENOMIC DNA]</scope>
    <source>
        <strain evidence="2 4">2789STDY5608849</strain>
    </source>
</reference>
<sequence length="140" mass="14984">MRILPEILLITAGLSLGFFIASGLVALVIGLGIVTRYAGITKTAGSLRFYECCCMAGALFGDLFSLGTFSFSLPSWTAGVFWLFAGIYLGSWIIALGEVVNLFSILCRRIGLTRGLPFVILCMAAGKIAGSLYYFANGFQ</sequence>
<feature type="transmembrane region" description="Helical" evidence="1">
    <location>
        <begin position="12"/>
        <end position="37"/>
    </location>
</feature>
<dbReference type="InterPro" id="IPR020144">
    <property type="entry name" value="SpoVAB"/>
</dbReference>
<organism evidence="2 4">
    <name type="scientific">Fusicatenibacter saccharivorans</name>
    <dbReference type="NCBI Taxonomy" id="1150298"/>
    <lineage>
        <taxon>Bacteria</taxon>
        <taxon>Bacillati</taxon>
        <taxon>Bacillota</taxon>
        <taxon>Clostridia</taxon>
        <taxon>Lachnospirales</taxon>
        <taxon>Lachnospiraceae</taxon>
        <taxon>Fusicatenibacter</taxon>
    </lineage>
</organism>
<evidence type="ECO:0000313" key="3">
    <source>
        <dbReference type="EMBL" id="MCG4764623.1"/>
    </source>
</evidence>
<keyword evidence="1" id="KW-0812">Transmembrane</keyword>
<feature type="transmembrane region" description="Helical" evidence="1">
    <location>
        <begin position="115"/>
        <end position="136"/>
    </location>
</feature>
<dbReference type="Proteomes" id="UP001199915">
    <property type="component" value="Unassembled WGS sequence"/>
</dbReference>
<evidence type="ECO:0000313" key="2">
    <source>
        <dbReference type="EMBL" id="CUO51715.1"/>
    </source>
</evidence>
<gene>
    <name evidence="2" type="ORF">ERS852406_02149</name>
    <name evidence="3" type="ORF">L0N21_03695</name>
</gene>
<proteinExistence type="predicted"/>
<dbReference type="RefSeq" id="WP_055228037.1">
    <property type="nucleotide sequence ID" value="NZ_CYYV01000010.1"/>
</dbReference>